<dbReference type="GO" id="GO:0008830">
    <property type="term" value="F:dTDP-4-dehydrorhamnose 3,5-epimerase activity"/>
    <property type="evidence" value="ECO:0007669"/>
    <property type="project" value="InterPro"/>
</dbReference>
<keyword evidence="4" id="KW-1185">Reference proteome</keyword>
<dbReference type="CDD" id="cd00438">
    <property type="entry name" value="cupin_RmlC"/>
    <property type="match status" value="1"/>
</dbReference>
<dbReference type="Proteomes" id="UP000027345">
    <property type="component" value="Unassembled WGS sequence"/>
</dbReference>
<feature type="active site" description="Proton donor" evidence="2">
    <location>
        <position position="132"/>
    </location>
</feature>
<dbReference type="OrthoDB" id="9800680at2"/>
<evidence type="ECO:0000256" key="2">
    <source>
        <dbReference type="PIRSR" id="PIRSR600888-1"/>
    </source>
</evidence>
<dbReference type="STRING" id="287986.DV20_23770"/>
<dbReference type="InterPro" id="IPR000888">
    <property type="entry name" value="RmlC-like"/>
</dbReference>
<dbReference type="GO" id="GO:0005829">
    <property type="term" value="C:cytosol"/>
    <property type="evidence" value="ECO:0007669"/>
    <property type="project" value="TreeGrafter"/>
</dbReference>
<dbReference type="InterPro" id="IPR014710">
    <property type="entry name" value="RmlC-like_jellyroll"/>
</dbReference>
<organism evidence="3 4">
    <name type="scientific">Amycolatopsis rifamycinica</name>
    <dbReference type="NCBI Taxonomy" id="287986"/>
    <lineage>
        <taxon>Bacteria</taxon>
        <taxon>Bacillati</taxon>
        <taxon>Actinomycetota</taxon>
        <taxon>Actinomycetes</taxon>
        <taxon>Pseudonocardiales</taxon>
        <taxon>Pseudonocardiaceae</taxon>
        <taxon>Amycolatopsis</taxon>
    </lineage>
</organism>
<comment type="similarity">
    <text evidence="1">Belongs to the dTDP-4-dehydrorhamnose 3,5-epimerase family.</text>
</comment>
<protein>
    <submittedName>
        <fullName evidence="3">dTDP-4-dehydrorhamnose 3,5-epimerase</fullName>
    </submittedName>
</protein>
<dbReference type="PANTHER" id="PTHR21047">
    <property type="entry name" value="DTDP-6-DEOXY-D-GLUCOSE-3,5 EPIMERASE"/>
    <property type="match status" value="1"/>
</dbReference>
<dbReference type="GO" id="GO:0000271">
    <property type="term" value="P:polysaccharide biosynthetic process"/>
    <property type="evidence" value="ECO:0007669"/>
    <property type="project" value="TreeGrafter"/>
</dbReference>
<dbReference type="Pfam" id="PF00908">
    <property type="entry name" value="dTDP_sugar_isom"/>
    <property type="match status" value="1"/>
</dbReference>
<dbReference type="eggNOG" id="COG1898">
    <property type="taxonomic scope" value="Bacteria"/>
</dbReference>
<dbReference type="SUPFAM" id="SSF51182">
    <property type="entry name" value="RmlC-like cupins"/>
    <property type="match status" value="1"/>
</dbReference>
<dbReference type="InterPro" id="IPR011051">
    <property type="entry name" value="RmlC_Cupin_sf"/>
</dbReference>
<dbReference type="RefSeq" id="WP_043783784.1">
    <property type="nucleotide sequence ID" value="NZ_JMQI01000050.1"/>
</dbReference>
<name>A0A066U1F7_9PSEU</name>
<feature type="active site" description="Proton acceptor" evidence="2">
    <location>
        <position position="63"/>
    </location>
</feature>
<dbReference type="GO" id="GO:0019305">
    <property type="term" value="P:dTDP-rhamnose biosynthetic process"/>
    <property type="evidence" value="ECO:0007669"/>
    <property type="project" value="TreeGrafter"/>
</dbReference>
<dbReference type="EMBL" id="JMQI01000050">
    <property type="protein sequence ID" value="KDN19657.1"/>
    <property type="molecule type" value="Genomic_DNA"/>
</dbReference>
<comment type="caution">
    <text evidence="3">The sequence shown here is derived from an EMBL/GenBank/DDBJ whole genome shotgun (WGS) entry which is preliminary data.</text>
</comment>
<evidence type="ECO:0000313" key="4">
    <source>
        <dbReference type="Proteomes" id="UP000027345"/>
    </source>
</evidence>
<dbReference type="PANTHER" id="PTHR21047:SF2">
    <property type="entry name" value="THYMIDINE DIPHOSPHO-4-KETO-RHAMNOSE 3,5-EPIMERASE"/>
    <property type="match status" value="1"/>
</dbReference>
<sequence length="182" mass="20036">MKAIPVPEIDGAYLFEPTPHTDQRGFFSRTFDRDVVASVGIDPDGFAQDSLSRSRKGVVRGMHLRGGAGEAKLVRCSHGAIFDVVVDLRPDSPTFRNVKTFELSGETQVSVYIPAGCAHGFQSLTDPSDVSYRIDRPHDPNEDITISYKDPELDISWPLSVTMVSDRDERAPSLGEALKSTR</sequence>
<dbReference type="Gene3D" id="2.60.120.10">
    <property type="entry name" value="Jelly Rolls"/>
    <property type="match status" value="1"/>
</dbReference>
<gene>
    <name evidence="3" type="ORF">DV20_23770</name>
</gene>
<dbReference type="AlphaFoldDB" id="A0A066U1F7"/>
<proteinExistence type="inferred from homology"/>
<evidence type="ECO:0000256" key="1">
    <source>
        <dbReference type="ARBA" id="ARBA00010154"/>
    </source>
</evidence>
<reference evidence="3 4" key="1">
    <citation type="submission" date="2014-05" db="EMBL/GenBank/DDBJ databases">
        <title>Draft genome sequence of Amycolatopsis rifamycinica DSM 46095.</title>
        <authorList>
            <person name="Lal R."/>
            <person name="Saxena A."/>
            <person name="Kumari R."/>
            <person name="Mukherjee U."/>
            <person name="Singh P."/>
            <person name="Sangwan N."/>
            <person name="Mahato N.K."/>
        </authorList>
    </citation>
    <scope>NUCLEOTIDE SEQUENCE [LARGE SCALE GENOMIC DNA]</scope>
    <source>
        <strain evidence="3 4">DSM 46095</strain>
    </source>
</reference>
<evidence type="ECO:0000313" key="3">
    <source>
        <dbReference type="EMBL" id="KDN19657.1"/>
    </source>
</evidence>
<accession>A0A066U1F7</accession>